<evidence type="ECO:0000313" key="4">
    <source>
        <dbReference type="EMBL" id="TWJ09171.1"/>
    </source>
</evidence>
<dbReference type="OrthoDB" id="7198805at2"/>
<dbReference type="STRING" id="476157.GCA_001663155_02558"/>
<evidence type="ECO:0000256" key="2">
    <source>
        <dbReference type="SAM" id="Phobius"/>
    </source>
</evidence>
<evidence type="ECO:0000256" key="1">
    <source>
        <dbReference type="SAM" id="MobiDB-lite"/>
    </source>
</evidence>
<evidence type="ECO:0000259" key="3">
    <source>
        <dbReference type="Pfam" id="PF14258"/>
    </source>
</evidence>
<feature type="transmembrane region" description="Helical" evidence="2">
    <location>
        <begin position="293"/>
        <end position="318"/>
    </location>
</feature>
<dbReference type="AlphaFoldDB" id="A0A562UU73"/>
<reference evidence="4 5" key="1">
    <citation type="submission" date="2019-07" db="EMBL/GenBank/DDBJ databases">
        <title>Genomic Encyclopedia of Archaeal and Bacterial Type Strains, Phase II (KMG-II): from individual species to whole genera.</title>
        <authorList>
            <person name="Goeker M."/>
        </authorList>
    </citation>
    <scope>NUCLEOTIDE SEQUENCE [LARGE SCALE GENOMIC DNA]</scope>
    <source>
        <strain evidence="4 5">ATCC BAA-2084</strain>
    </source>
</reference>
<accession>A0A562UU73</accession>
<keyword evidence="2" id="KW-0472">Membrane</keyword>
<keyword evidence="2" id="KW-1133">Transmembrane helix</keyword>
<dbReference type="Pfam" id="PF14258">
    <property type="entry name" value="DUF4350"/>
    <property type="match status" value="1"/>
</dbReference>
<dbReference type="EMBL" id="VLLK01000001">
    <property type="protein sequence ID" value="TWJ09171.1"/>
    <property type="molecule type" value="Genomic_DNA"/>
</dbReference>
<proteinExistence type="predicted"/>
<feature type="domain" description="DUF4350" evidence="3">
    <location>
        <begin position="53"/>
        <end position="267"/>
    </location>
</feature>
<organism evidence="4 5">
    <name type="scientific">Altererythrobacter ishigakiensis</name>
    <dbReference type="NCBI Taxonomy" id="476157"/>
    <lineage>
        <taxon>Bacteria</taxon>
        <taxon>Pseudomonadati</taxon>
        <taxon>Pseudomonadota</taxon>
        <taxon>Alphaproteobacteria</taxon>
        <taxon>Sphingomonadales</taxon>
        <taxon>Erythrobacteraceae</taxon>
        <taxon>Altererythrobacter</taxon>
    </lineage>
</organism>
<keyword evidence="2" id="KW-0812">Transmembrane</keyword>
<feature type="region of interest" description="Disordered" evidence="1">
    <location>
        <begin position="166"/>
        <end position="190"/>
    </location>
</feature>
<dbReference type="Proteomes" id="UP000320547">
    <property type="component" value="Unassembled WGS sequence"/>
</dbReference>
<dbReference type="RefSeq" id="WP_067601942.1">
    <property type="nucleotide sequence ID" value="NZ_CP015963.1"/>
</dbReference>
<evidence type="ECO:0000313" key="5">
    <source>
        <dbReference type="Proteomes" id="UP000320547"/>
    </source>
</evidence>
<feature type="transmembrane region" description="Helical" evidence="2">
    <location>
        <begin position="12"/>
        <end position="32"/>
    </location>
</feature>
<dbReference type="InterPro" id="IPR025646">
    <property type="entry name" value="DUF4350"/>
</dbReference>
<sequence>MSAHRASGFNARTVFLAVIASFAAFIATLYFIGIGDTGGDGNDARAHAASNGLNGYAGLATLLELEGFDVELSRSRGGLETYGLLVLTPPMQTDPEEFAQILEDRFYYGPTLVILPKWWASPFPDQLPLEIREEVKEGWVRLNFANSSEWTSQMPELYAFEHELDTSRDEGDEEAADRGADEPMEWSGMGLSGNLPTQTLAYSKQKDTHDVLVRGPEGSVVAFELYGEEGSEFYNDGSRIIFITEPDLVNNYGIGDRTRAELAMKLVRELSYDDETSVTFDLTLHGLGGAKNLLTLVFTPPFLAATLCLIAAMIMIGWRAFRRFGPARVEAPAHAFGKGTLIANSAGLILRARRFPMLTAPYAELIKRRIAKRLGMTRFDNDALDAAARRVLPDEPPVTMRTNALREAQSPKDILDAAESLHELERKLIR</sequence>
<protein>
    <recommendedName>
        <fullName evidence="3">DUF4350 domain-containing protein</fullName>
    </recommendedName>
</protein>
<comment type="caution">
    <text evidence="4">The sequence shown here is derived from an EMBL/GenBank/DDBJ whole genome shotgun (WGS) entry which is preliminary data.</text>
</comment>
<gene>
    <name evidence="4" type="ORF">JN10_0795</name>
</gene>
<name>A0A562UU73_9SPHN</name>
<keyword evidence="5" id="KW-1185">Reference proteome</keyword>